<feature type="transmembrane region" description="Helical" evidence="9">
    <location>
        <begin position="223"/>
        <end position="249"/>
    </location>
</feature>
<evidence type="ECO:0000256" key="7">
    <source>
        <dbReference type="ARBA" id="ARBA00023136"/>
    </source>
</evidence>
<keyword evidence="7 9" id="KW-0472">Membrane</keyword>
<dbReference type="GO" id="GO:0005886">
    <property type="term" value="C:plasma membrane"/>
    <property type="evidence" value="ECO:0007669"/>
    <property type="project" value="UniProtKB-SubCell"/>
</dbReference>
<dbReference type="EMBL" id="FOGI01000012">
    <property type="protein sequence ID" value="SES39146.1"/>
    <property type="molecule type" value="Genomic_DNA"/>
</dbReference>
<evidence type="ECO:0000313" key="11">
    <source>
        <dbReference type="Proteomes" id="UP000199051"/>
    </source>
</evidence>
<keyword evidence="6 9" id="KW-1133">Transmembrane helix</keyword>
<feature type="transmembrane region" description="Helical" evidence="9">
    <location>
        <begin position="189"/>
        <end position="211"/>
    </location>
</feature>
<evidence type="ECO:0000256" key="5">
    <source>
        <dbReference type="ARBA" id="ARBA00022970"/>
    </source>
</evidence>
<feature type="transmembrane region" description="Helical" evidence="9">
    <location>
        <begin position="261"/>
        <end position="278"/>
    </location>
</feature>
<comment type="subcellular location">
    <subcellularLocation>
        <location evidence="1">Cell membrane</location>
        <topology evidence="1">Multi-pass membrane protein</topology>
    </subcellularLocation>
</comment>
<dbReference type="RefSeq" id="WP_092783927.1">
    <property type="nucleotide sequence ID" value="NZ_FOGI01000012.1"/>
</dbReference>
<keyword evidence="5" id="KW-0029">Amino-acid transport</keyword>
<feature type="transmembrane region" description="Helical" evidence="9">
    <location>
        <begin position="6"/>
        <end position="26"/>
    </location>
</feature>
<keyword evidence="2" id="KW-0813">Transport</keyword>
<dbReference type="PANTHER" id="PTHR11795">
    <property type="entry name" value="BRANCHED-CHAIN AMINO ACID TRANSPORT SYSTEM PERMEASE PROTEIN LIVH"/>
    <property type="match status" value="1"/>
</dbReference>
<organism evidence="10 11">
    <name type="scientific">Actinokineospora terrae</name>
    <dbReference type="NCBI Taxonomy" id="155974"/>
    <lineage>
        <taxon>Bacteria</taxon>
        <taxon>Bacillati</taxon>
        <taxon>Actinomycetota</taxon>
        <taxon>Actinomycetes</taxon>
        <taxon>Pseudonocardiales</taxon>
        <taxon>Pseudonocardiaceae</taxon>
        <taxon>Actinokineospora</taxon>
    </lineage>
</organism>
<evidence type="ECO:0000256" key="4">
    <source>
        <dbReference type="ARBA" id="ARBA00022692"/>
    </source>
</evidence>
<feature type="transmembrane region" description="Helical" evidence="9">
    <location>
        <begin position="33"/>
        <end position="53"/>
    </location>
</feature>
<evidence type="ECO:0000256" key="1">
    <source>
        <dbReference type="ARBA" id="ARBA00004651"/>
    </source>
</evidence>
<dbReference type="AlphaFoldDB" id="A0A1H9WZ15"/>
<reference evidence="11" key="1">
    <citation type="submission" date="2016-10" db="EMBL/GenBank/DDBJ databases">
        <authorList>
            <person name="Varghese N."/>
            <person name="Submissions S."/>
        </authorList>
    </citation>
    <scope>NUCLEOTIDE SEQUENCE [LARGE SCALE GENOMIC DNA]</scope>
    <source>
        <strain evidence="11">DSM 44260</strain>
    </source>
</reference>
<dbReference type="CDD" id="cd06582">
    <property type="entry name" value="TM_PBP1_LivH_like"/>
    <property type="match status" value="1"/>
</dbReference>
<dbReference type="Proteomes" id="UP000199051">
    <property type="component" value="Unassembled WGS sequence"/>
</dbReference>
<protein>
    <submittedName>
        <fullName evidence="10">Amino acid/amide ABC transporter membrane protein 1, HAAT family (TC 3.A.1.4.-)</fullName>
    </submittedName>
</protein>
<dbReference type="PANTHER" id="PTHR11795:SF450">
    <property type="entry name" value="ABC TRANSPORTER PERMEASE PROTEIN"/>
    <property type="match status" value="1"/>
</dbReference>
<feature type="transmembrane region" description="Helical" evidence="9">
    <location>
        <begin position="94"/>
        <end position="113"/>
    </location>
</feature>
<evidence type="ECO:0000256" key="6">
    <source>
        <dbReference type="ARBA" id="ARBA00022989"/>
    </source>
</evidence>
<keyword evidence="3" id="KW-1003">Cell membrane</keyword>
<name>A0A1H9WZ15_9PSEU</name>
<evidence type="ECO:0000313" key="10">
    <source>
        <dbReference type="EMBL" id="SES39146.1"/>
    </source>
</evidence>
<dbReference type="Pfam" id="PF02653">
    <property type="entry name" value="BPD_transp_2"/>
    <property type="match status" value="1"/>
</dbReference>
<gene>
    <name evidence="10" type="ORF">SAMN04487818_11232</name>
</gene>
<dbReference type="InterPro" id="IPR001851">
    <property type="entry name" value="ABC_transp_permease"/>
</dbReference>
<keyword evidence="4 9" id="KW-0812">Transmembrane</keyword>
<dbReference type="GO" id="GO:0022857">
    <property type="term" value="F:transmembrane transporter activity"/>
    <property type="evidence" value="ECO:0007669"/>
    <property type="project" value="InterPro"/>
</dbReference>
<feature type="transmembrane region" description="Helical" evidence="9">
    <location>
        <begin position="133"/>
        <end position="158"/>
    </location>
</feature>
<evidence type="ECO:0000256" key="2">
    <source>
        <dbReference type="ARBA" id="ARBA00022448"/>
    </source>
</evidence>
<dbReference type="GO" id="GO:0006865">
    <property type="term" value="P:amino acid transport"/>
    <property type="evidence" value="ECO:0007669"/>
    <property type="project" value="UniProtKB-KW"/>
</dbReference>
<proteinExistence type="inferred from homology"/>
<dbReference type="STRING" id="155974.SAMN04487818_11232"/>
<accession>A0A1H9WZ15</accession>
<evidence type="ECO:0000256" key="8">
    <source>
        <dbReference type="ARBA" id="ARBA00037998"/>
    </source>
</evidence>
<keyword evidence="11" id="KW-1185">Reference proteome</keyword>
<evidence type="ECO:0000256" key="9">
    <source>
        <dbReference type="SAM" id="Phobius"/>
    </source>
</evidence>
<dbReference type="InterPro" id="IPR052157">
    <property type="entry name" value="BCAA_transport_permease"/>
</dbReference>
<comment type="similarity">
    <text evidence="8">Belongs to the binding-protein-dependent transport system permease family. LivHM subfamily.</text>
</comment>
<sequence length="288" mass="29820">MLQLSAAIAGLVTGGAYALMGLSTLLTYRLVSVVNFAQAAVGAFGAFAMVVLYEGGLPLVLAVPAGMAVGALLHCGLGAIMVRWFSEAGEGVKAAVTIAIYTGLVAVGLRLFGAQHPHRFPSPFDAPAFTLGGVVVTWTAIVTMVLAVLFAAAPAVLLKRTRIGLLLRAQAERPTTAELIGIRVPRLSMIVWGIAGAASALAIMIIAPQLASDFGSQAALITPALAAVLIGAFRSFPATLLGGLALGVLQGLASTWQAIQQFRGVLPFVVILVVLVWTRRGDRWDEPA</sequence>
<feature type="transmembrane region" description="Helical" evidence="9">
    <location>
        <begin position="59"/>
        <end position="82"/>
    </location>
</feature>
<evidence type="ECO:0000256" key="3">
    <source>
        <dbReference type="ARBA" id="ARBA00022475"/>
    </source>
</evidence>